<feature type="domain" description="WxL" evidence="1">
    <location>
        <begin position="68"/>
        <end position="222"/>
    </location>
</feature>
<evidence type="ECO:0000313" key="2">
    <source>
        <dbReference type="EMBL" id="KRO13978.1"/>
    </source>
</evidence>
<evidence type="ECO:0000259" key="1">
    <source>
        <dbReference type="Pfam" id="PF13731"/>
    </source>
</evidence>
<dbReference type="InterPro" id="IPR027994">
    <property type="entry name" value="WxL_dom"/>
</dbReference>
<dbReference type="AlphaFoldDB" id="A0A0R2MTG7"/>
<organism evidence="2 3">
    <name type="scientific">Lactiplantibacillus xiangfangensis</name>
    <dbReference type="NCBI Taxonomy" id="942150"/>
    <lineage>
        <taxon>Bacteria</taxon>
        <taxon>Bacillati</taxon>
        <taxon>Bacillota</taxon>
        <taxon>Bacilli</taxon>
        <taxon>Lactobacillales</taxon>
        <taxon>Lactobacillaceae</taxon>
        <taxon>Lactiplantibacillus</taxon>
    </lineage>
</organism>
<sequence>MVVTGHRPSWTNFVNFSNHNLVAQPSINKGATVMKKYLGTLLAGVTLMSALPMAAKAADTNTQDTEAKVQLNQDEENKAITLDQVPAFDMGEHTNSNTTQTYNAVTVTDAIKVTNPGNNDGWKVQVSGTDFMDGDKVLRGAKLTLANGKTVADDTQNASEAPTSGKVVVNDTNQSIVTATAGEGIGQFTTTHDAHDVSLLVPAGNSAGAYTAKLTWTLSNAPS</sequence>
<comment type="caution">
    <text evidence="2">The sequence shown here is derived from an EMBL/GenBank/DDBJ whole genome shotgun (WGS) entry which is preliminary data.</text>
</comment>
<accession>A0A0R2MTG7</accession>
<name>A0A0R2MTG7_9LACO</name>
<dbReference type="Pfam" id="PF13731">
    <property type="entry name" value="WxL"/>
    <property type="match status" value="1"/>
</dbReference>
<dbReference type="EMBL" id="JQCL01000029">
    <property type="protein sequence ID" value="KRO13978.1"/>
    <property type="molecule type" value="Genomic_DNA"/>
</dbReference>
<evidence type="ECO:0000313" key="3">
    <source>
        <dbReference type="Proteomes" id="UP000051783"/>
    </source>
</evidence>
<keyword evidence="3" id="KW-1185">Reference proteome</keyword>
<protein>
    <submittedName>
        <fullName evidence="2">Extracellular protein</fullName>
    </submittedName>
</protein>
<reference evidence="2 3" key="1">
    <citation type="journal article" date="2015" name="Genome Announc.">
        <title>Expanding the biotechnology potential of lactobacilli through comparative genomics of 213 strains and associated genera.</title>
        <authorList>
            <person name="Sun Z."/>
            <person name="Harris H.M."/>
            <person name="McCann A."/>
            <person name="Guo C."/>
            <person name="Argimon S."/>
            <person name="Zhang W."/>
            <person name="Yang X."/>
            <person name="Jeffery I.B."/>
            <person name="Cooney J.C."/>
            <person name="Kagawa T.F."/>
            <person name="Liu W."/>
            <person name="Song Y."/>
            <person name="Salvetti E."/>
            <person name="Wrobel A."/>
            <person name="Rasinkangas P."/>
            <person name="Parkhill J."/>
            <person name="Rea M.C."/>
            <person name="O'Sullivan O."/>
            <person name="Ritari J."/>
            <person name="Douillard F.P."/>
            <person name="Paul Ross R."/>
            <person name="Yang R."/>
            <person name="Briner A.E."/>
            <person name="Felis G.E."/>
            <person name="de Vos W.M."/>
            <person name="Barrangou R."/>
            <person name="Klaenhammer T.R."/>
            <person name="Caufield P.W."/>
            <person name="Cui Y."/>
            <person name="Zhang H."/>
            <person name="O'Toole P.W."/>
        </authorList>
    </citation>
    <scope>NUCLEOTIDE SEQUENCE [LARGE SCALE GENOMIC DNA]</scope>
    <source>
        <strain evidence="2 3">LMG 26013</strain>
    </source>
</reference>
<dbReference type="PATRIC" id="fig|942150.3.peg.1884"/>
<dbReference type="STRING" id="942150.IV64_GL001813"/>
<gene>
    <name evidence="2" type="ORF">IV64_GL001813</name>
</gene>
<proteinExistence type="predicted"/>
<dbReference type="Proteomes" id="UP000051783">
    <property type="component" value="Unassembled WGS sequence"/>
</dbReference>